<dbReference type="Pfam" id="PF01494">
    <property type="entry name" value="FAD_binding_3"/>
    <property type="match status" value="1"/>
</dbReference>
<dbReference type="SUPFAM" id="SSF51905">
    <property type="entry name" value="FAD/NAD(P)-binding domain"/>
    <property type="match status" value="1"/>
</dbReference>
<dbReference type="Proteomes" id="UP001596011">
    <property type="component" value="Unassembled WGS sequence"/>
</dbReference>
<proteinExistence type="predicted"/>
<comment type="caution">
    <text evidence="4">The sequence shown here is derived from an EMBL/GenBank/DDBJ whole genome shotgun (WGS) entry which is preliminary data.</text>
</comment>
<dbReference type="InterPro" id="IPR002938">
    <property type="entry name" value="FAD-bd"/>
</dbReference>
<keyword evidence="5" id="KW-1185">Reference proteome</keyword>
<evidence type="ECO:0000256" key="1">
    <source>
        <dbReference type="ARBA" id="ARBA00023002"/>
    </source>
</evidence>
<dbReference type="InterPro" id="IPR050493">
    <property type="entry name" value="FAD-dep_Monooxygenase_BioMet"/>
</dbReference>
<evidence type="ECO:0000313" key="5">
    <source>
        <dbReference type="Proteomes" id="UP001596011"/>
    </source>
</evidence>
<dbReference type="InterPro" id="IPR036188">
    <property type="entry name" value="FAD/NAD-bd_sf"/>
</dbReference>
<organism evidence="4 5">
    <name type="scientific">Promicromonospora alba</name>
    <dbReference type="NCBI Taxonomy" id="1616110"/>
    <lineage>
        <taxon>Bacteria</taxon>
        <taxon>Bacillati</taxon>
        <taxon>Actinomycetota</taxon>
        <taxon>Actinomycetes</taxon>
        <taxon>Micrococcales</taxon>
        <taxon>Promicromonosporaceae</taxon>
        <taxon>Promicromonospora</taxon>
    </lineage>
</organism>
<feature type="domain" description="FAD-binding" evidence="3">
    <location>
        <begin position="3"/>
        <end position="318"/>
    </location>
</feature>
<dbReference type="EMBL" id="JBHSFI010000003">
    <property type="protein sequence ID" value="MFC4628569.1"/>
    <property type="molecule type" value="Genomic_DNA"/>
</dbReference>
<protein>
    <submittedName>
        <fullName evidence="4">FAD-dependent oxidoreductase</fullName>
    </submittedName>
</protein>
<dbReference type="PANTHER" id="PTHR13789:SF309">
    <property type="entry name" value="PUTATIVE (AFU_ORTHOLOGUE AFUA_6G14510)-RELATED"/>
    <property type="match status" value="1"/>
</dbReference>
<evidence type="ECO:0000259" key="3">
    <source>
        <dbReference type="Pfam" id="PF01494"/>
    </source>
</evidence>
<name>A0ABV9HF28_9MICO</name>
<keyword evidence="1" id="KW-0560">Oxidoreductase</keyword>
<evidence type="ECO:0000313" key="4">
    <source>
        <dbReference type="EMBL" id="MFC4628569.1"/>
    </source>
</evidence>
<dbReference type="Gene3D" id="3.50.50.60">
    <property type="entry name" value="FAD/NAD(P)-binding domain"/>
    <property type="match status" value="1"/>
</dbReference>
<accession>A0ABV9HF28</accession>
<dbReference type="RefSeq" id="WP_377134778.1">
    <property type="nucleotide sequence ID" value="NZ_JBHSFI010000003.1"/>
</dbReference>
<evidence type="ECO:0000256" key="2">
    <source>
        <dbReference type="ARBA" id="ARBA00023033"/>
    </source>
</evidence>
<keyword evidence="2" id="KW-0503">Monooxygenase</keyword>
<dbReference type="PRINTS" id="PR00420">
    <property type="entry name" value="RNGMNOXGNASE"/>
</dbReference>
<gene>
    <name evidence="4" type="ORF">ACFO6V_10020</name>
</gene>
<dbReference type="PANTHER" id="PTHR13789">
    <property type="entry name" value="MONOOXYGENASE"/>
    <property type="match status" value="1"/>
</dbReference>
<reference evidence="5" key="1">
    <citation type="journal article" date="2019" name="Int. J. Syst. Evol. Microbiol.">
        <title>The Global Catalogue of Microorganisms (GCM) 10K type strain sequencing project: providing services to taxonomists for standard genome sequencing and annotation.</title>
        <authorList>
            <consortium name="The Broad Institute Genomics Platform"/>
            <consortium name="The Broad Institute Genome Sequencing Center for Infectious Disease"/>
            <person name="Wu L."/>
            <person name="Ma J."/>
        </authorList>
    </citation>
    <scope>NUCLEOTIDE SEQUENCE [LARGE SCALE GENOMIC DNA]</scope>
    <source>
        <strain evidence="5">CCUG 42722</strain>
    </source>
</reference>
<sequence length="401" mass="43067">MRAIIIGAGITGPVTAMALQKAGIDAEVHEAYERTADGVGAYLNLAPNGLAALQVLGIDQHDLGGFDTHTLALRSSSGRPLAHLPMGRDDAAGTVSQTVRRSDLYVRLRDEAARRGIPVAYGKRLVDATTLPDGGVVASFADGTTAEGDLLVGADGLHSRVRAILDPACPPPRYTGLLNTGGYASGVHVDAPEGTFTMTFGRRAFFAYANRAPGDVWWFANVPQARAATDDELRAWTPDRWRAELTSLFADDDGPAPDLIAATPEIMAPWNTLDLPTVPVWHRGPIGLIGDAAHAISPTSGQGASLAIEDGVLLARFLRDHGDPTMAFTAFEAFRRTRVEKLIAQAKRTSNQKIPNPLTRVLRDRVILPLVGRAAARTTRDWITDYRIDWDAPTNHAPLRA</sequence>